<name>A0A914RMJ4_PAREQ</name>
<protein>
    <submittedName>
        <fullName evidence="2">Uncharacterized protein</fullName>
    </submittedName>
</protein>
<organism evidence="1 2">
    <name type="scientific">Parascaris equorum</name>
    <name type="common">Equine roundworm</name>
    <dbReference type="NCBI Taxonomy" id="6256"/>
    <lineage>
        <taxon>Eukaryota</taxon>
        <taxon>Metazoa</taxon>
        <taxon>Ecdysozoa</taxon>
        <taxon>Nematoda</taxon>
        <taxon>Chromadorea</taxon>
        <taxon>Rhabditida</taxon>
        <taxon>Spirurina</taxon>
        <taxon>Ascaridomorpha</taxon>
        <taxon>Ascaridoidea</taxon>
        <taxon>Ascarididae</taxon>
        <taxon>Parascaris</taxon>
    </lineage>
</organism>
<evidence type="ECO:0000313" key="1">
    <source>
        <dbReference type="Proteomes" id="UP000887564"/>
    </source>
</evidence>
<accession>A0A914RMJ4</accession>
<reference evidence="2" key="1">
    <citation type="submission" date="2022-11" db="UniProtKB">
        <authorList>
            <consortium name="WormBaseParasite"/>
        </authorList>
    </citation>
    <scope>IDENTIFICATION</scope>
</reference>
<keyword evidence="1" id="KW-1185">Reference proteome</keyword>
<dbReference type="AlphaFoldDB" id="A0A914RMJ4"/>
<proteinExistence type="predicted"/>
<dbReference type="Proteomes" id="UP000887564">
    <property type="component" value="Unplaced"/>
</dbReference>
<sequence>MLKWRRHSCQEISDSQLTTVLSENVQERSASRADEC</sequence>
<evidence type="ECO:0000313" key="2">
    <source>
        <dbReference type="WBParaSite" id="PEQ_0000603201-mRNA-1"/>
    </source>
</evidence>
<dbReference type="WBParaSite" id="PEQ_0000603201-mRNA-1">
    <property type="protein sequence ID" value="PEQ_0000603201-mRNA-1"/>
    <property type="gene ID" value="PEQ_0000603201"/>
</dbReference>